<dbReference type="InterPro" id="IPR025110">
    <property type="entry name" value="AMP-bd_C"/>
</dbReference>
<protein>
    <submittedName>
        <fullName evidence="3">AMP-binding protein</fullName>
    </submittedName>
</protein>
<reference evidence="3" key="1">
    <citation type="submission" date="2022-08" db="EMBL/GenBank/DDBJ databases">
        <title>Genome sequencing of Nocardioides sp. STR2.</title>
        <authorList>
            <person name="So Y."/>
        </authorList>
    </citation>
    <scope>NUCLEOTIDE SEQUENCE</scope>
    <source>
        <strain evidence="3">STR2</strain>
    </source>
</reference>
<dbReference type="InterPro" id="IPR050237">
    <property type="entry name" value="ATP-dep_AMP-bd_enzyme"/>
</dbReference>
<proteinExistence type="predicted"/>
<sequence>MSFLRPSDEPSVVIRQLSRWLEADAPPPLLIETSGSTGRPKGVVLPRRAVLASVEASARRLGGTGRWLLALPSSYVAGVQVIVRSLVAGHEPVVVDGLDVGRAVAADHAGTATYASLVPTQLHRIVRNPEQVAALARCDAVLVGGGGLDPEVRRAAEEQGVRVVATYGSSETAGGCVYDGVPLDGVGVTIGAEGRVRIAGPTLFSHYADDPELTAETVVDGWFLTSDAGRFDEDGRLQVIGRIDDVVVSGGVKVPVTAVAQRLREHLLVTDVEVLGVPDPEWGQRVVAVVVGNVHEAELRDWVSLEHPRSWAPREFRWVDRLPLLPNGKVDRQAIRAAL</sequence>
<accession>A0ABT4C7C9</accession>
<dbReference type="PANTHER" id="PTHR43767:SF1">
    <property type="entry name" value="NONRIBOSOMAL PEPTIDE SYNTHASE PES1 (EUROFUNG)-RELATED"/>
    <property type="match status" value="1"/>
</dbReference>
<evidence type="ECO:0000259" key="2">
    <source>
        <dbReference type="Pfam" id="PF13193"/>
    </source>
</evidence>
<dbReference type="RefSeq" id="WP_268109673.1">
    <property type="nucleotide sequence ID" value="NZ_JAPPUX010000001.1"/>
</dbReference>
<organism evidence="3 4">
    <name type="scientific">Nocardioides pini</name>
    <dbReference type="NCBI Taxonomy" id="2975053"/>
    <lineage>
        <taxon>Bacteria</taxon>
        <taxon>Bacillati</taxon>
        <taxon>Actinomycetota</taxon>
        <taxon>Actinomycetes</taxon>
        <taxon>Propionibacteriales</taxon>
        <taxon>Nocardioidaceae</taxon>
        <taxon>Nocardioides</taxon>
    </lineage>
</organism>
<dbReference type="Gene3D" id="3.40.50.12780">
    <property type="entry name" value="N-terminal domain of ligase-like"/>
    <property type="match status" value="1"/>
</dbReference>
<dbReference type="Pfam" id="PF13193">
    <property type="entry name" value="AMP-binding_C"/>
    <property type="match status" value="1"/>
</dbReference>
<dbReference type="SUPFAM" id="SSF56801">
    <property type="entry name" value="Acetyl-CoA synthetase-like"/>
    <property type="match status" value="1"/>
</dbReference>
<gene>
    <name evidence="3" type="ORF">NYO98_01100</name>
</gene>
<dbReference type="InterPro" id="IPR000873">
    <property type="entry name" value="AMP-dep_synth/lig_dom"/>
</dbReference>
<evidence type="ECO:0000313" key="3">
    <source>
        <dbReference type="EMBL" id="MCY4724860.1"/>
    </source>
</evidence>
<dbReference type="PANTHER" id="PTHR43767">
    <property type="entry name" value="LONG-CHAIN-FATTY-ACID--COA LIGASE"/>
    <property type="match status" value="1"/>
</dbReference>
<feature type="domain" description="AMP-binding enzyme C-terminal" evidence="2">
    <location>
        <begin position="262"/>
        <end position="329"/>
    </location>
</feature>
<feature type="domain" description="AMP-dependent synthetase/ligase" evidence="1">
    <location>
        <begin position="31"/>
        <end position="186"/>
    </location>
</feature>
<evidence type="ECO:0000313" key="4">
    <source>
        <dbReference type="Proteomes" id="UP001074726"/>
    </source>
</evidence>
<dbReference type="InterPro" id="IPR045851">
    <property type="entry name" value="AMP-bd_C_sf"/>
</dbReference>
<keyword evidence="4" id="KW-1185">Reference proteome</keyword>
<dbReference type="Proteomes" id="UP001074726">
    <property type="component" value="Unassembled WGS sequence"/>
</dbReference>
<evidence type="ECO:0000259" key="1">
    <source>
        <dbReference type="Pfam" id="PF00501"/>
    </source>
</evidence>
<dbReference type="Pfam" id="PF00501">
    <property type="entry name" value="AMP-binding"/>
    <property type="match status" value="1"/>
</dbReference>
<name>A0ABT4C7C9_9ACTN</name>
<dbReference type="Gene3D" id="3.30.300.30">
    <property type="match status" value="1"/>
</dbReference>
<dbReference type="InterPro" id="IPR042099">
    <property type="entry name" value="ANL_N_sf"/>
</dbReference>
<dbReference type="EMBL" id="JAPPUX010000001">
    <property type="protein sequence ID" value="MCY4724860.1"/>
    <property type="molecule type" value="Genomic_DNA"/>
</dbReference>
<comment type="caution">
    <text evidence="3">The sequence shown here is derived from an EMBL/GenBank/DDBJ whole genome shotgun (WGS) entry which is preliminary data.</text>
</comment>